<comment type="caution">
    <text evidence="1">The sequence shown here is derived from an EMBL/GenBank/DDBJ whole genome shotgun (WGS) entry which is preliminary data.</text>
</comment>
<dbReference type="AlphaFoldDB" id="A0A146F774"/>
<protein>
    <submittedName>
        <fullName evidence="1">Uncharacterized protein</fullName>
    </submittedName>
</protein>
<dbReference type="EMBL" id="BCWF01000012">
    <property type="protein sequence ID" value="GAT21885.1"/>
    <property type="molecule type" value="Genomic_DNA"/>
</dbReference>
<gene>
    <name evidence="1" type="ORF">RIB2604_01200340</name>
</gene>
<dbReference type="Proteomes" id="UP000075230">
    <property type="component" value="Unassembled WGS sequence"/>
</dbReference>
<name>A0A146F774_ASPKA</name>
<reference evidence="2" key="2">
    <citation type="submission" date="2016-02" db="EMBL/GenBank/DDBJ databases">
        <title>Genome sequencing of Aspergillus luchuensis NBRC 4314.</title>
        <authorList>
            <person name="Yamada O."/>
        </authorList>
    </citation>
    <scope>NUCLEOTIDE SEQUENCE [LARGE SCALE GENOMIC DNA]</scope>
    <source>
        <strain evidence="2">RIB 2604</strain>
    </source>
</reference>
<organism evidence="1 2">
    <name type="scientific">Aspergillus kawachii</name>
    <name type="common">White koji mold</name>
    <name type="synonym">Aspergillus awamori var. kawachi</name>
    <dbReference type="NCBI Taxonomy" id="1069201"/>
    <lineage>
        <taxon>Eukaryota</taxon>
        <taxon>Fungi</taxon>
        <taxon>Dikarya</taxon>
        <taxon>Ascomycota</taxon>
        <taxon>Pezizomycotina</taxon>
        <taxon>Eurotiomycetes</taxon>
        <taxon>Eurotiomycetidae</taxon>
        <taxon>Eurotiales</taxon>
        <taxon>Aspergillaceae</taxon>
        <taxon>Aspergillus</taxon>
        <taxon>Aspergillus subgen. Circumdati</taxon>
    </lineage>
</organism>
<evidence type="ECO:0000313" key="2">
    <source>
        <dbReference type="Proteomes" id="UP000075230"/>
    </source>
</evidence>
<proteinExistence type="predicted"/>
<reference evidence="1 2" key="1">
    <citation type="journal article" date="2016" name="DNA Res.">
        <title>Genome sequence of Aspergillus luchuensis NBRC 4314.</title>
        <authorList>
            <person name="Yamada O."/>
            <person name="Machida M."/>
            <person name="Hosoyama A."/>
            <person name="Goto M."/>
            <person name="Takahashi T."/>
            <person name="Futagami T."/>
            <person name="Yamagata Y."/>
            <person name="Takeuchi M."/>
            <person name="Kobayashi T."/>
            <person name="Koike H."/>
            <person name="Abe K."/>
            <person name="Asai K."/>
            <person name="Arita M."/>
            <person name="Fujita N."/>
            <person name="Fukuda K."/>
            <person name="Higa K."/>
            <person name="Horikawa H."/>
            <person name="Ishikawa T."/>
            <person name="Jinno K."/>
            <person name="Kato Y."/>
            <person name="Kirimura K."/>
            <person name="Mizutani O."/>
            <person name="Nakasone K."/>
            <person name="Sano M."/>
            <person name="Shiraishi Y."/>
            <person name="Tsukahara M."/>
            <person name="Gomi K."/>
        </authorList>
    </citation>
    <scope>NUCLEOTIDE SEQUENCE [LARGE SCALE GENOMIC DNA]</scope>
    <source>
        <strain evidence="1 2">RIB 2604</strain>
    </source>
</reference>
<evidence type="ECO:0000313" key="1">
    <source>
        <dbReference type="EMBL" id="GAT21885.1"/>
    </source>
</evidence>
<accession>A0A146F774</accession>
<sequence>MHPEMQAAKYSPPETDRDLRARLVGELDQHQQENQFYGACYDLYHELRTKVSDIAQKLILQSYFEPESPPAGDPFLHDAIRQFSAALQTAQAGERNAEEHWKQYWNVPPAAAMPATWI</sequence>